<organism evidence="2 3">
    <name type="scientific">Candidatus Pelethenecus faecipullorum</name>
    <dbReference type="NCBI Taxonomy" id="2840900"/>
    <lineage>
        <taxon>Bacteria</taxon>
        <taxon>Bacillati</taxon>
        <taxon>Mycoplasmatota</taxon>
        <taxon>Mollicutes</taxon>
        <taxon>Candidatus Pelethenecus</taxon>
    </lineage>
</organism>
<dbReference type="AlphaFoldDB" id="A0A9D1GRL4"/>
<reference evidence="2" key="1">
    <citation type="submission" date="2020-10" db="EMBL/GenBank/DDBJ databases">
        <authorList>
            <person name="Gilroy R."/>
        </authorList>
    </citation>
    <scope>NUCLEOTIDE SEQUENCE</scope>
    <source>
        <strain evidence="2">ChiW17-6978</strain>
    </source>
</reference>
<proteinExistence type="predicted"/>
<protein>
    <submittedName>
        <fullName evidence="2">Uncharacterized protein</fullName>
    </submittedName>
</protein>
<keyword evidence="1" id="KW-0472">Membrane</keyword>
<feature type="transmembrane region" description="Helical" evidence="1">
    <location>
        <begin position="33"/>
        <end position="54"/>
    </location>
</feature>
<keyword evidence="1" id="KW-0812">Transmembrane</keyword>
<comment type="caution">
    <text evidence="2">The sequence shown here is derived from an EMBL/GenBank/DDBJ whole genome shotgun (WGS) entry which is preliminary data.</text>
</comment>
<keyword evidence="1" id="KW-1133">Transmembrane helix</keyword>
<dbReference type="EMBL" id="DVLF01000164">
    <property type="protein sequence ID" value="HIT50407.1"/>
    <property type="molecule type" value="Genomic_DNA"/>
</dbReference>
<feature type="transmembrane region" description="Helical" evidence="1">
    <location>
        <begin position="108"/>
        <end position="132"/>
    </location>
</feature>
<evidence type="ECO:0000313" key="3">
    <source>
        <dbReference type="Proteomes" id="UP000886758"/>
    </source>
</evidence>
<sequence>MQNKWEINYLVVPFSWLVGGITAIILGVLKQDWINYLIGLFTGLLNFGLMVKMNRRMVRLAKLDPEHVSLTVKKSTWFGAFLRFVVVAFVFAALYFKDVWQVEDNNAYIHLVIAFAGYMTVKVVLVATYLIFRKKVDP</sequence>
<evidence type="ECO:0000256" key="1">
    <source>
        <dbReference type="SAM" id="Phobius"/>
    </source>
</evidence>
<reference evidence="2" key="2">
    <citation type="journal article" date="2021" name="PeerJ">
        <title>Extensive microbial diversity within the chicken gut microbiome revealed by metagenomics and culture.</title>
        <authorList>
            <person name="Gilroy R."/>
            <person name="Ravi A."/>
            <person name="Getino M."/>
            <person name="Pursley I."/>
            <person name="Horton D.L."/>
            <person name="Alikhan N.F."/>
            <person name="Baker D."/>
            <person name="Gharbi K."/>
            <person name="Hall N."/>
            <person name="Watson M."/>
            <person name="Adriaenssens E.M."/>
            <person name="Foster-Nyarko E."/>
            <person name="Jarju S."/>
            <person name="Secka A."/>
            <person name="Antonio M."/>
            <person name="Oren A."/>
            <person name="Chaudhuri R.R."/>
            <person name="La Ragione R."/>
            <person name="Hildebrand F."/>
            <person name="Pallen M.J."/>
        </authorList>
    </citation>
    <scope>NUCLEOTIDE SEQUENCE</scope>
    <source>
        <strain evidence="2">ChiW17-6978</strain>
    </source>
</reference>
<gene>
    <name evidence="2" type="ORF">IAD46_05210</name>
</gene>
<dbReference type="Proteomes" id="UP000886758">
    <property type="component" value="Unassembled WGS sequence"/>
</dbReference>
<feature type="transmembrane region" description="Helical" evidence="1">
    <location>
        <begin position="7"/>
        <end position="27"/>
    </location>
</feature>
<evidence type="ECO:0000313" key="2">
    <source>
        <dbReference type="EMBL" id="HIT50407.1"/>
    </source>
</evidence>
<feature type="transmembrane region" description="Helical" evidence="1">
    <location>
        <begin position="75"/>
        <end position="96"/>
    </location>
</feature>
<name>A0A9D1GRL4_9MOLU</name>
<accession>A0A9D1GRL4</accession>